<feature type="compositionally biased region" description="Basic residues" evidence="1">
    <location>
        <begin position="1"/>
        <end position="16"/>
    </location>
</feature>
<feature type="compositionally biased region" description="Basic and acidic residues" evidence="1">
    <location>
        <begin position="73"/>
        <end position="87"/>
    </location>
</feature>
<gene>
    <name evidence="2" type="ORF">SLS63_004436</name>
</gene>
<name>A0ABR1PDZ9_DIAER</name>
<organism evidence="2 3">
    <name type="scientific">Diaporthe eres</name>
    <name type="common">Phomopsis oblonga</name>
    <dbReference type="NCBI Taxonomy" id="83184"/>
    <lineage>
        <taxon>Eukaryota</taxon>
        <taxon>Fungi</taxon>
        <taxon>Dikarya</taxon>
        <taxon>Ascomycota</taxon>
        <taxon>Pezizomycotina</taxon>
        <taxon>Sordariomycetes</taxon>
        <taxon>Sordariomycetidae</taxon>
        <taxon>Diaporthales</taxon>
        <taxon>Diaporthaceae</taxon>
        <taxon>Diaporthe</taxon>
        <taxon>Diaporthe eres species complex</taxon>
    </lineage>
</organism>
<feature type="compositionally biased region" description="Basic residues" evidence="1">
    <location>
        <begin position="88"/>
        <end position="97"/>
    </location>
</feature>
<reference evidence="2 3" key="1">
    <citation type="submission" date="2024-02" db="EMBL/GenBank/DDBJ databases">
        <title>De novo assembly and annotation of 12 fungi associated with fruit tree decline syndrome in Ontario, Canada.</title>
        <authorList>
            <person name="Sulman M."/>
            <person name="Ellouze W."/>
            <person name="Ilyukhin E."/>
        </authorList>
    </citation>
    <scope>NUCLEOTIDE SEQUENCE [LARGE SCALE GENOMIC DNA]</scope>
    <source>
        <strain evidence="2 3">M169</strain>
    </source>
</reference>
<evidence type="ECO:0000313" key="3">
    <source>
        <dbReference type="Proteomes" id="UP001430848"/>
    </source>
</evidence>
<feature type="compositionally biased region" description="Basic and acidic residues" evidence="1">
    <location>
        <begin position="586"/>
        <end position="600"/>
    </location>
</feature>
<feature type="compositionally biased region" description="Basic and acidic residues" evidence="1">
    <location>
        <begin position="468"/>
        <end position="482"/>
    </location>
</feature>
<sequence>MALWPFRRRSRRKRPRSGNQSEGEGASRGAPDDQARARSRRKTEPVNPGASDPLPTAPIPIKRQPNKLHRRERTYSFEEGRDDDLVVHRQRPSRKTGARVASQGPAGPRAHSRSKDSGIPNPADSSVFNSDNFPRMPTLHNKRNGEHLPPKKSSKRRKADHAREQEIKAMASFEPMRPAAEPWQTGRPMKRDSRRVKTGLGLGFRRSWEKEHPTSDISLPMPGSIHSSLSSDSEQVSFKVSALEALAPRPTLRYAVYPRYGTPPNASGRHLSVKNKLSEKEPIPEATLKAHKRIDDLADDLTASDLRELMERDERRRAKKRERDQERMERRLARRAEKERAAEKEGRHSPPNMERGVLGRESVGLGIGPKSAVVTSSRKRESPSPTAKQLGKRPAADMEDDHDSDDDAGNGPLDHFHRTDSIPLDRVSVVNGSEPQPEGPRPERTGSPRKKIALMSRISRSKSPHPSEPAKTDVSDSLRKVSEGSSGPARPRRSWTNLFRWGSRSKRNSGPSSFSNTSRDSMSANHVPAPPISAALTRKLSSNVPKRTMSRFREDLPELPLSPPHSPDAEPLPPAIIEQDSPELEANPRLEETMPKRRDTPMSPEEGVVGSVPPSVPTSLDPSPEPQAMSLNSVDSEGAWFGKRMTPRRSIPTPVSPPRFEHHRSPSISSDGSSHHDPDLPTQEIQDEGAAYMDDDEYLDRFANHRSSDSHVTNARPSSDELDDPRWGTVGGQQPKVVAGAFVKSREGLLNTFSDAGDASDLSDDDIEVHNEDSENGLKRATSITRQKGNAKLLQISPRNSEDARRRISAS</sequence>
<feature type="region of interest" description="Disordered" evidence="1">
    <location>
        <begin position="259"/>
        <end position="288"/>
    </location>
</feature>
<feature type="compositionally biased region" description="Polar residues" evidence="1">
    <location>
        <begin position="508"/>
        <end position="524"/>
    </location>
</feature>
<feature type="compositionally biased region" description="Acidic residues" evidence="1">
    <location>
        <begin position="397"/>
        <end position="408"/>
    </location>
</feature>
<feature type="compositionally biased region" description="Low complexity" evidence="1">
    <location>
        <begin position="603"/>
        <end position="619"/>
    </location>
</feature>
<comment type="caution">
    <text evidence="2">The sequence shown here is derived from an EMBL/GenBank/DDBJ whole genome shotgun (WGS) entry which is preliminary data.</text>
</comment>
<dbReference type="EMBL" id="JAKNSF020000016">
    <property type="protein sequence ID" value="KAK7734151.1"/>
    <property type="molecule type" value="Genomic_DNA"/>
</dbReference>
<feature type="region of interest" description="Disordered" evidence="1">
    <location>
        <begin position="1"/>
        <end position="230"/>
    </location>
</feature>
<feature type="compositionally biased region" description="Basic and acidic residues" evidence="1">
    <location>
        <begin position="699"/>
        <end position="709"/>
    </location>
</feature>
<feature type="compositionally biased region" description="Basic and acidic residues" evidence="1">
    <location>
        <begin position="305"/>
        <end position="348"/>
    </location>
</feature>
<protein>
    <submittedName>
        <fullName evidence="2">Uncharacterized protein</fullName>
    </submittedName>
</protein>
<feature type="compositionally biased region" description="Basic residues" evidence="1">
    <location>
        <begin position="150"/>
        <end position="160"/>
    </location>
</feature>
<proteinExistence type="predicted"/>
<evidence type="ECO:0000313" key="2">
    <source>
        <dbReference type="EMBL" id="KAK7734151.1"/>
    </source>
</evidence>
<feature type="compositionally biased region" description="Pro residues" evidence="1">
    <location>
        <begin position="560"/>
        <end position="574"/>
    </location>
</feature>
<feature type="region of interest" description="Disordered" evidence="1">
    <location>
        <begin position="754"/>
        <end position="811"/>
    </location>
</feature>
<accession>A0ABR1PDZ9</accession>
<dbReference type="Proteomes" id="UP001430848">
    <property type="component" value="Unassembled WGS sequence"/>
</dbReference>
<feature type="compositionally biased region" description="Basic and acidic residues" evidence="1">
    <location>
        <begin position="800"/>
        <end position="811"/>
    </location>
</feature>
<evidence type="ECO:0000256" key="1">
    <source>
        <dbReference type="SAM" id="MobiDB-lite"/>
    </source>
</evidence>
<feature type="compositionally biased region" description="Basic and acidic residues" evidence="1">
    <location>
        <begin position="768"/>
        <end position="778"/>
    </location>
</feature>
<feature type="compositionally biased region" description="Polar residues" evidence="1">
    <location>
        <begin position="123"/>
        <end position="132"/>
    </location>
</feature>
<keyword evidence="3" id="KW-1185">Reference proteome</keyword>
<feature type="region of interest" description="Disordered" evidence="1">
    <location>
        <begin position="304"/>
        <end position="733"/>
    </location>
</feature>